<evidence type="ECO:0000259" key="2">
    <source>
        <dbReference type="Pfam" id="PF07589"/>
    </source>
</evidence>
<accession>A0ABV6J131</accession>
<feature type="chain" id="PRO_5046515890" evidence="1">
    <location>
        <begin position="42"/>
        <end position="244"/>
    </location>
</feature>
<feature type="domain" description="Ice-binding protein C-terminal" evidence="2">
    <location>
        <begin position="218"/>
        <end position="243"/>
    </location>
</feature>
<feature type="signal peptide" evidence="1">
    <location>
        <begin position="1"/>
        <end position="41"/>
    </location>
</feature>
<dbReference type="NCBIfam" id="TIGR02595">
    <property type="entry name" value="PEP_CTERM"/>
    <property type="match status" value="1"/>
</dbReference>
<gene>
    <name evidence="3" type="ORF">ACFFIC_29075</name>
</gene>
<organism evidence="3 4">
    <name type="scientific">Muricoccus vinaceus</name>
    <dbReference type="NCBI Taxonomy" id="424704"/>
    <lineage>
        <taxon>Bacteria</taxon>
        <taxon>Pseudomonadati</taxon>
        <taxon>Pseudomonadota</taxon>
        <taxon>Alphaproteobacteria</taxon>
        <taxon>Acetobacterales</taxon>
        <taxon>Roseomonadaceae</taxon>
        <taxon>Muricoccus</taxon>
    </lineage>
</organism>
<dbReference type="Proteomes" id="UP001589789">
    <property type="component" value="Unassembled WGS sequence"/>
</dbReference>
<keyword evidence="4" id="KW-1185">Reference proteome</keyword>
<comment type="caution">
    <text evidence="3">The sequence shown here is derived from an EMBL/GenBank/DDBJ whole genome shotgun (WGS) entry which is preliminary data.</text>
</comment>
<proteinExistence type="predicted"/>
<evidence type="ECO:0000313" key="4">
    <source>
        <dbReference type="Proteomes" id="UP001589789"/>
    </source>
</evidence>
<sequence>MSKMNHDVAVRRVPAARRAALAALRAAAVALPVALAMPAKAAPVVLLNDSFNTENGAVGSAEYSGFANWSAANVDLLAPGYFFSLCQAAGGSTPCLDMEGSGNGSLTTLTAFARPAGPVSIQFDLAGDQRGRGNNTVSVSLVSTLGTVLFNEVFSLAANAAFSTITRSFDLLAPASARLGFLSGGPADSMGLLLDNVILTQGGTGTGGNPGGNPGPVPVPEPGSLGLLMVSLAGMAGLARRRRS</sequence>
<dbReference type="EMBL" id="JBHLVZ010000114">
    <property type="protein sequence ID" value="MFC0389569.1"/>
    <property type="molecule type" value="Genomic_DNA"/>
</dbReference>
<protein>
    <submittedName>
        <fullName evidence="3">PEP-CTERM sorting domain-containing protein</fullName>
    </submittedName>
</protein>
<dbReference type="RefSeq" id="WP_377057055.1">
    <property type="nucleotide sequence ID" value="NZ_JBHLVZ010000114.1"/>
</dbReference>
<dbReference type="InterPro" id="IPR013424">
    <property type="entry name" value="Ice-binding_C"/>
</dbReference>
<name>A0ABV6J131_9PROT</name>
<dbReference type="Pfam" id="PF07589">
    <property type="entry name" value="PEP-CTERM"/>
    <property type="match status" value="1"/>
</dbReference>
<evidence type="ECO:0000313" key="3">
    <source>
        <dbReference type="EMBL" id="MFC0389569.1"/>
    </source>
</evidence>
<keyword evidence="1" id="KW-0732">Signal</keyword>
<evidence type="ECO:0000256" key="1">
    <source>
        <dbReference type="SAM" id="SignalP"/>
    </source>
</evidence>
<reference evidence="3 4" key="1">
    <citation type="submission" date="2024-09" db="EMBL/GenBank/DDBJ databases">
        <authorList>
            <person name="Sun Q."/>
            <person name="Mori K."/>
        </authorList>
    </citation>
    <scope>NUCLEOTIDE SEQUENCE [LARGE SCALE GENOMIC DNA]</scope>
    <source>
        <strain evidence="3 4">CCM 7468</strain>
    </source>
</reference>